<evidence type="ECO:0000256" key="5">
    <source>
        <dbReference type="ARBA" id="ARBA00022741"/>
    </source>
</evidence>
<keyword evidence="7" id="KW-0067">ATP-binding</keyword>
<keyword evidence="9" id="KW-0233">DNA recombination</keyword>
<dbReference type="GO" id="GO:0005524">
    <property type="term" value="F:ATP binding"/>
    <property type="evidence" value="ECO:0007669"/>
    <property type="project" value="UniProtKB-KW"/>
</dbReference>
<dbReference type="InterPro" id="IPR027417">
    <property type="entry name" value="P-loop_NTPase"/>
</dbReference>
<gene>
    <name evidence="13" type="primary">LOC102384334</name>
</gene>
<dbReference type="GeneID" id="102384334"/>
<dbReference type="SUPFAM" id="SSF52540">
    <property type="entry name" value="P-loop containing nucleoside triphosphate hydrolases"/>
    <property type="match status" value="1"/>
</dbReference>
<evidence type="ECO:0000256" key="10">
    <source>
        <dbReference type="ARBA" id="ARBA00023204"/>
    </source>
</evidence>
<keyword evidence="6" id="KW-0227">DNA damage</keyword>
<dbReference type="RefSeq" id="XP_006018857.1">
    <property type="nucleotide sequence ID" value="XM_006018795.3"/>
</dbReference>
<keyword evidence="12" id="KW-1185">Reference proteome</keyword>
<evidence type="ECO:0000313" key="13">
    <source>
        <dbReference type="RefSeq" id="XP_006018857.1"/>
    </source>
</evidence>
<protein>
    <submittedName>
        <fullName evidence="13">Structural maintenance of chromosomes protein 6-like isoform X1</fullName>
    </submittedName>
</protein>
<dbReference type="OrthoDB" id="9344846at2759"/>
<evidence type="ECO:0000256" key="11">
    <source>
        <dbReference type="ARBA" id="ARBA00023242"/>
    </source>
</evidence>
<keyword evidence="11" id="KW-0539">Nucleus</keyword>
<organism evidence="12 13">
    <name type="scientific">Alligator sinensis</name>
    <name type="common">Chinese alligator</name>
    <dbReference type="NCBI Taxonomy" id="38654"/>
    <lineage>
        <taxon>Eukaryota</taxon>
        <taxon>Metazoa</taxon>
        <taxon>Chordata</taxon>
        <taxon>Craniata</taxon>
        <taxon>Vertebrata</taxon>
        <taxon>Euteleostomi</taxon>
        <taxon>Archelosauria</taxon>
        <taxon>Archosauria</taxon>
        <taxon>Crocodylia</taxon>
        <taxon>Alligatoridae</taxon>
        <taxon>Alligatorinae</taxon>
        <taxon>Alligator</taxon>
    </lineage>
</organism>
<dbReference type="AlphaFoldDB" id="A0A1U7RR42"/>
<dbReference type="GO" id="GO:0003697">
    <property type="term" value="F:single-stranded DNA binding"/>
    <property type="evidence" value="ECO:0007669"/>
    <property type="project" value="TreeGrafter"/>
</dbReference>
<keyword evidence="8" id="KW-0175">Coiled coil</keyword>
<comment type="similarity">
    <text evidence="3">Belongs to the SMC family. SMC6 subfamily.</text>
</comment>
<evidence type="ECO:0000256" key="4">
    <source>
        <dbReference type="ARBA" id="ARBA00022454"/>
    </source>
</evidence>
<reference evidence="13" key="1">
    <citation type="submission" date="2025-08" db="UniProtKB">
        <authorList>
            <consortium name="RefSeq"/>
        </authorList>
    </citation>
    <scope>IDENTIFICATION</scope>
</reference>
<dbReference type="PANTHER" id="PTHR19306:SF6">
    <property type="entry name" value="STRUCTURAL MAINTENANCE OF CHROMOSOMES PROTEIN 6"/>
    <property type="match status" value="1"/>
</dbReference>
<dbReference type="PANTHER" id="PTHR19306">
    <property type="entry name" value="STRUCTURAL MAINTENANCE OF CHROMOSOMES 5,6 SMC5, SMC6"/>
    <property type="match status" value="1"/>
</dbReference>
<evidence type="ECO:0000256" key="8">
    <source>
        <dbReference type="ARBA" id="ARBA00023054"/>
    </source>
</evidence>
<evidence type="ECO:0000256" key="6">
    <source>
        <dbReference type="ARBA" id="ARBA00022763"/>
    </source>
</evidence>
<dbReference type="InParanoid" id="A0A1U7RR42"/>
<dbReference type="GO" id="GO:0035861">
    <property type="term" value="C:site of double-strand break"/>
    <property type="evidence" value="ECO:0007669"/>
    <property type="project" value="TreeGrafter"/>
</dbReference>
<name>A0A1U7RR42_ALLSI</name>
<dbReference type="GO" id="GO:0000724">
    <property type="term" value="P:double-strand break repair via homologous recombination"/>
    <property type="evidence" value="ECO:0007669"/>
    <property type="project" value="TreeGrafter"/>
</dbReference>
<evidence type="ECO:0000256" key="3">
    <source>
        <dbReference type="ARBA" id="ARBA00006793"/>
    </source>
</evidence>
<accession>A0A1U7RR42</accession>
<dbReference type="GO" id="GO:0005634">
    <property type="term" value="C:nucleus"/>
    <property type="evidence" value="ECO:0007669"/>
    <property type="project" value="UniProtKB-SubCell"/>
</dbReference>
<dbReference type="eggNOG" id="KOG0250">
    <property type="taxonomic scope" value="Eukaryota"/>
</dbReference>
<dbReference type="Proteomes" id="UP000189705">
    <property type="component" value="Unplaced"/>
</dbReference>
<keyword evidence="5" id="KW-0547">Nucleotide-binding</keyword>
<dbReference type="STRING" id="38654.A0A1U7RR42"/>
<dbReference type="GO" id="GO:0030915">
    <property type="term" value="C:Smc5-Smc6 complex"/>
    <property type="evidence" value="ECO:0007669"/>
    <property type="project" value="TreeGrafter"/>
</dbReference>
<comment type="subcellular location">
    <subcellularLocation>
        <location evidence="2">Chromosome</location>
    </subcellularLocation>
    <subcellularLocation>
        <location evidence="1">Nucleus</location>
    </subcellularLocation>
</comment>
<evidence type="ECO:0000256" key="9">
    <source>
        <dbReference type="ARBA" id="ARBA00023172"/>
    </source>
</evidence>
<proteinExistence type="inferred from homology"/>
<evidence type="ECO:0000313" key="12">
    <source>
        <dbReference type="Proteomes" id="UP000189705"/>
    </source>
</evidence>
<dbReference type="Gene3D" id="3.40.50.300">
    <property type="entry name" value="P-loop containing nucleotide triphosphate hydrolases"/>
    <property type="match status" value="1"/>
</dbReference>
<sequence length="132" mass="15339">MSFDHKNETLSITVQPGEGDKAALNDMKSLSGGERSFSTVCFILSLWSITESPFRCLDEFDVYMDMVNRRISMDMMLKMADSQRHRQFILLTPQSMSSLPTSRLIRILRMQDPERGQTTLNFQNRHQEQEDD</sequence>
<evidence type="ECO:0000256" key="7">
    <source>
        <dbReference type="ARBA" id="ARBA00022840"/>
    </source>
</evidence>
<keyword evidence="4" id="KW-0158">Chromosome</keyword>
<dbReference type="KEGG" id="asn:102384334"/>
<evidence type="ECO:0000256" key="1">
    <source>
        <dbReference type="ARBA" id="ARBA00004123"/>
    </source>
</evidence>
<evidence type="ECO:0000256" key="2">
    <source>
        <dbReference type="ARBA" id="ARBA00004286"/>
    </source>
</evidence>
<dbReference type="GO" id="GO:0003684">
    <property type="term" value="F:damaged DNA binding"/>
    <property type="evidence" value="ECO:0007669"/>
    <property type="project" value="TreeGrafter"/>
</dbReference>
<keyword evidence="10" id="KW-0234">DNA repair</keyword>